<keyword evidence="3" id="KW-0032">Aminotransferase</keyword>
<evidence type="ECO:0000256" key="6">
    <source>
        <dbReference type="ARBA" id="ARBA00025708"/>
    </source>
</evidence>
<evidence type="ECO:0000256" key="5">
    <source>
        <dbReference type="ARBA" id="ARBA00022898"/>
    </source>
</evidence>
<keyword evidence="4" id="KW-0808">Transferase</keyword>
<evidence type="ECO:0000256" key="9">
    <source>
        <dbReference type="ARBA" id="ARBA00047412"/>
    </source>
</evidence>
<dbReference type="FunFam" id="3.40.640.10:FF:000129">
    <property type="entry name" value="Alanine aminotransferase 2"/>
    <property type="match status" value="1"/>
</dbReference>
<evidence type="ECO:0000256" key="3">
    <source>
        <dbReference type="ARBA" id="ARBA00022576"/>
    </source>
</evidence>
<dbReference type="Pfam" id="PF00155">
    <property type="entry name" value="Aminotran_1_2"/>
    <property type="match status" value="1"/>
</dbReference>
<dbReference type="Gene3D" id="3.40.640.10">
    <property type="entry name" value="Type I PLP-dependent aspartate aminotransferase-like (Major domain)"/>
    <property type="match status" value="1"/>
</dbReference>
<proteinExistence type="inferred from homology"/>
<keyword evidence="12" id="KW-1185">Reference proteome</keyword>
<dbReference type="CDD" id="cd00609">
    <property type="entry name" value="AAT_like"/>
    <property type="match status" value="1"/>
</dbReference>
<dbReference type="Gene3D" id="1.10.287.1970">
    <property type="match status" value="1"/>
</dbReference>
<dbReference type="GO" id="GO:0030170">
    <property type="term" value="F:pyridoxal phosphate binding"/>
    <property type="evidence" value="ECO:0007669"/>
    <property type="project" value="InterPro"/>
</dbReference>
<comment type="cofactor">
    <cofactor evidence="1">
        <name>pyridoxal 5'-phosphate</name>
        <dbReference type="ChEBI" id="CHEBI:597326"/>
    </cofactor>
</comment>
<comment type="similarity">
    <text evidence="7">Belongs to the class-I pyridoxal-phosphate-dependent aminotransferase family. Alanine aminotransferase subfamily.</text>
</comment>
<dbReference type="EC" id="2.6.1.2" evidence="8"/>
<evidence type="ECO:0000256" key="2">
    <source>
        <dbReference type="ARBA" id="ARBA00011738"/>
    </source>
</evidence>
<evidence type="ECO:0000313" key="12">
    <source>
        <dbReference type="Proteomes" id="UP000265020"/>
    </source>
</evidence>
<evidence type="ECO:0000256" key="8">
    <source>
        <dbReference type="ARBA" id="ARBA00026106"/>
    </source>
</evidence>
<dbReference type="Ensembl" id="ENSCVAT00000015538.1">
    <property type="protein sequence ID" value="ENSCVAP00000000160.1"/>
    <property type="gene ID" value="ENSCVAG00000001039.1"/>
</dbReference>
<dbReference type="UniPathway" id="UPA00528">
    <property type="reaction ID" value="UER00586"/>
</dbReference>
<dbReference type="AlphaFoldDB" id="A0A3Q2FBY6"/>
<comment type="catalytic activity">
    <reaction evidence="9">
        <text>L-alanine + 2-oxoglutarate = pyruvate + L-glutamate</text>
        <dbReference type="Rhea" id="RHEA:19453"/>
        <dbReference type="ChEBI" id="CHEBI:15361"/>
        <dbReference type="ChEBI" id="CHEBI:16810"/>
        <dbReference type="ChEBI" id="CHEBI:29985"/>
        <dbReference type="ChEBI" id="CHEBI:57972"/>
        <dbReference type="EC" id="2.6.1.2"/>
    </reaction>
</comment>
<reference evidence="11" key="1">
    <citation type="submission" date="2025-08" db="UniProtKB">
        <authorList>
            <consortium name="Ensembl"/>
        </authorList>
    </citation>
    <scope>IDENTIFICATION</scope>
</reference>
<reference evidence="11" key="2">
    <citation type="submission" date="2025-09" db="UniProtKB">
        <authorList>
            <consortium name="Ensembl"/>
        </authorList>
    </citation>
    <scope>IDENTIFICATION</scope>
</reference>
<dbReference type="GeneTree" id="ENSGT00940000155265"/>
<evidence type="ECO:0000256" key="1">
    <source>
        <dbReference type="ARBA" id="ARBA00001933"/>
    </source>
</evidence>
<dbReference type="SUPFAM" id="SSF53383">
    <property type="entry name" value="PLP-dependent transferases"/>
    <property type="match status" value="1"/>
</dbReference>
<protein>
    <recommendedName>
        <fullName evidence="8">alanine transaminase</fullName>
        <ecNumber evidence="8">2.6.1.2</ecNumber>
    </recommendedName>
</protein>
<name>A0A3Q2FBY6_CYPVA</name>
<feature type="domain" description="Aminotransferase class I/classII large" evidence="10">
    <location>
        <begin position="84"/>
        <end position="425"/>
    </location>
</feature>
<dbReference type="GO" id="GO:0042853">
    <property type="term" value="P:L-alanine catabolic process"/>
    <property type="evidence" value="ECO:0007669"/>
    <property type="project" value="UniProtKB-UniPathway"/>
</dbReference>
<keyword evidence="5" id="KW-0663">Pyridoxal phosphate</keyword>
<comment type="subunit">
    <text evidence="2">Homodimer.</text>
</comment>
<evidence type="ECO:0000259" key="10">
    <source>
        <dbReference type="Pfam" id="PF00155"/>
    </source>
</evidence>
<dbReference type="InterPro" id="IPR015421">
    <property type="entry name" value="PyrdxlP-dep_Trfase_major"/>
</dbReference>
<dbReference type="STRING" id="28743.ENSCVAP00000000160"/>
<dbReference type="GO" id="GO:0004021">
    <property type="term" value="F:L-alanine:2-oxoglutarate aminotransferase activity"/>
    <property type="evidence" value="ECO:0007669"/>
    <property type="project" value="UniProtKB-EC"/>
</dbReference>
<dbReference type="InterPro" id="IPR004839">
    <property type="entry name" value="Aminotransferase_I/II_large"/>
</dbReference>
<dbReference type="Gene3D" id="3.90.1150.10">
    <property type="entry name" value="Aspartate Aminotransferase, domain 1"/>
    <property type="match status" value="1"/>
</dbReference>
<comment type="pathway">
    <text evidence="6">Amino-acid degradation; L-alanine degradation via transaminase pathway; pyruvate from L-alanine: step 1/1.</text>
</comment>
<evidence type="ECO:0000313" key="11">
    <source>
        <dbReference type="Ensembl" id="ENSCVAP00000000160.1"/>
    </source>
</evidence>
<evidence type="ECO:0000256" key="7">
    <source>
        <dbReference type="ARBA" id="ARBA00025785"/>
    </source>
</evidence>
<dbReference type="Proteomes" id="UP000265020">
    <property type="component" value="Unassembled WGS sequence"/>
</dbReference>
<dbReference type="InterPro" id="IPR015422">
    <property type="entry name" value="PyrdxlP-dep_Trfase_small"/>
</dbReference>
<dbReference type="PANTHER" id="PTHR11751">
    <property type="entry name" value="ALANINE AMINOTRANSFERASE"/>
    <property type="match status" value="1"/>
</dbReference>
<accession>A0A3Q2FBY6</accession>
<dbReference type="PANTHER" id="PTHR11751:SF469">
    <property type="entry name" value="ALANINE TRANSAMINASE"/>
    <property type="match status" value="1"/>
</dbReference>
<dbReference type="InterPro" id="IPR015424">
    <property type="entry name" value="PyrdxlP-dep_Trfase"/>
</dbReference>
<organism evidence="11 12">
    <name type="scientific">Cyprinodon variegatus</name>
    <name type="common">Sheepshead minnow</name>
    <dbReference type="NCBI Taxonomy" id="28743"/>
    <lineage>
        <taxon>Eukaryota</taxon>
        <taxon>Metazoa</taxon>
        <taxon>Chordata</taxon>
        <taxon>Craniata</taxon>
        <taxon>Vertebrata</taxon>
        <taxon>Euteleostomi</taxon>
        <taxon>Actinopterygii</taxon>
        <taxon>Neopterygii</taxon>
        <taxon>Teleostei</taxon>
        <taxon>Neoteleostei</taxon>
        <taxon>Acanthomorphata</taxon>
        <taxon>Ovalentaria</taxon>
        <taxon>Atherinomorphae</taxon>
        <taxon>Cyprinodontiformes</taxon>
        <taxon>Cyprinodontidae</taxon>
        <taxon>Cyprinodon</taxon>
    </lineage>
</organism>
<evidence type="ECO:0000256" key="4">
    <source>
        <dbReference type="ARBA" id="ARBA00022679"/>
    </source>
</evidence>
<sequence length="435" mass="48472">MTSLQDVNPRVRGIRISSHSALKSLDFLQGVQKSFKEVIDVSCGDPQRAGMRPISFVRQVIAVCLCPELLTEEIFPLDVRIRAQKLLEACDGQSVGSYTASSGLPHVRQTIAEFIMKRDGVPAYAENIFISSGAQRALMVFIKLLSGGEGQHQTGVLVPQPCPHTLLPVLDEAGVMAVPYRLIEEKNWAVDKSELHQALTTYRGRCELRAIYISNPGIPTGHLQDRKSIEEVIEFAAAERLMLLVDEVYQDSIYAPNREFISYKKVLFEMEKHLRDSVELVSFHSLSCAFVAECGLRAGYMEVVNIDSRVMHYVDTLLCTDINAPVTGQLALDLMLNPPKLGDPSYNTFTLLTQATLARNAQRALKLLNDLPGISCQPAKGGIYLYPHLDLPPEFRRQMLGLEPVVFYCQMLLQEEGLITGPGQHDERTGSHHLR</sequence>
<dbReference type="InterPro" id="IPR045088">
    <property type="entry name" value="ALAT1/2-like"/>
</dbReference>